<dbReference type="AlphaFoldDB" id="A0A2B7Y034"/>
<dbReference type="Pfam" id="PF06609">
    <property type="entry name" value="TRI12"/>
    <property type="match status" value="1"/>
</dbReference>
<name>A0A2B7Y034_POLH7</name>
<dbReference type="InterPro" id="IPR010573">
    <property type="entry name" value="MFS_Str1/Tri12-like"/>
</dbReference>
<feature type="transmembrane region" description="Helical" evidence="7">
    <location>
        <begin position="520"/>
        <end position="539"/>
    </location>
</feature>
<feature type="transmembrane region" description="Helical" evidence="7">
    <location>
        <begin position="208"/>
        <end position="229"/>
    </location>
</feature>
<evidence type="ECO:0000313" key="9">
    <source>
        <dbReference type="EMBL" id="PGH14383.1"/>
    </source>
</evidence>
<feature type="domain" description="Major facilitator superfamily (MFS) profile" evidence="8">
    <location>
        <begin position="117"/>
        <end position="590"/>
    </location>
</feature>
<dbReference type="SUPFAM" id="SSF103473">
    <property type="entry name" value="MFS general substrate transporter"/>
    <property type="match status" value="1"/>
</dbReference>
<feature type="transmembrane region" description="Helical" evidence="7">
    <location>
        <begin position="387"/>
        <end position="408"/>
    </location>
</feature>
<feature type="transmembrane region" description="Helical" evidence="7">
    <location>
        <begin position="457"/>
        <end position="476"/>
    </location>
</feature>
<evidence type="ECO:0000256" key="4">
    <source>
        <dbReference type="ARBA" id="ARBA00022989"/>
    </source>
</evidence>
<comment type="subcellular location">
    <subcellularLocation>
        <location evidence="1">Membrane</location>
        <topology evidence="1">Multi-pass membrane protein</topology>
    </subcellularLocation>
</comment>
<evidence type="ECO:0000256" key="1">
    <source>
        <dbReference type="ARBA" id="ARBA00004141"/>
    </source>
</evidence>
<feature type="compositionally biased region" description="Polar residues" evidence="6">
    <location>
        <begin position="47"/>
        <end position="65"/>
    </location>
</feature>
<evidence type="ECO:0000259" key="8">
    <source>
        <dbReference type="PROSITE" id="PS50850"/>
    </source>
</evidence>
<accession>A0A2B7Y034</accession>
<comment type="caution">
    <text evidence="9">The sequence shown here is derived from an EMBL/GenBank/DDBJ whole genome shotgun (WGS) entry which is preliminary data.</text>
</comment>
<dbReference type="InterPro" id="IPR005829">
    <property type="entry name" value="Sugar_transporter_CS"/>
</dbReference>
<dbReference type="Proteomes" id="UP000224634">
    <property type="component" value="Unassembled WGS sequence"/>
</dbReference>
<dbReference type="OrthoDB" id="4198076at2759"/>
<feature type="transmembrane region" description="Helical" evidence="7">
    <location>
        <begin position="428"/>
        <end position="450"/>
    </location>
</feature>
<feature type="transmembrane region" description="Helical" evidence="7">
    <location>
        <begin position="313"/>
        <end position="334"/>
    </location>
</feature>
<keyword evidence="4 7" id="KW-1133">Transmembrane helix</keyword>
<feature type="transmembrane region" description="Helical" evidence="7">
    <location>
        <begin position="117"/>
        <end position="141"/>
    </location>
</feature>
<gene>
    <name evidence="9" type="ORF">AJ80_05973</name>
</gene>
<dbReference type="PROSITE" id="PS50850">
    <property type="entry name" value="MFS"/>
    <property type="match status" value="1"/>
</dbReference>
<evidence type="ECO:0000256" key="3">
    <source>
        <dbReference type="ARBA" id="ARBA00022692"/>
    </source>
</evidence>
<feature type="transmembrane region" description="Helical" evidence="7">
    <location>
        <begin position="183"/>
        <end position="202"/>
    </location>
</feature>
<evidence type="ECO:0000256" key="5">
    <source>
        <dbReference type="ARBA" id="ARBA00023136"/>
    </source>
</evidence>
<evidence type="ECO:0000256" key="2">
    <source>
        <dbReference type="ARBA" id="ARBA00022448"/>
    </source>
</evidence>
<keyword evidence="10" id="KW-1185">Reference proteome</keyword>
<protein>
    <recommendedName>
        <fullName evidence="8">Major facilitator superfamily (MFS) profile domain-containing protein</fullName>
    </recommendedName>
</protein>
<keyword evidence="2" id="KW-0813">Transport</keyword>
<dbReference type="InterPro" id="IPR020846">
    <property type="entry name" value="MFS_dom"/>
</dbReference>
<feature type="region of interest" description="Disordered" evidence="6">
    <location>
        <begin position="1"/>
        <end position="95"/>
    </location>
</feature>
<feature type="transmembrane region" description="Helical" evidence="7">
    <location>
        <begin position="346"/>
        <end position="367"/>
    </location>
</feature>
<dbReference type="EMBL" id="PDNA01000094">
    <property type="protein sequence ID" value="PGH14383.1"/>
    <property type="molecule type" value="Genomic_DNA"/>
</dbReference>
<feature type="transmembrane region" description="Helical" evidence="7">
    <location>
        <begin position="608"/>
        <end position="625"/>
    </location>
</feature>
<dbReference type="InterPro" id="IPR036259">
    <property type="entry name" value="MFS_trans_sf"/>
</dbReference>
<dbReference type="PANTHER" id="PTHR23501:SF109">
    <property type="entry name" value="MAJOR FACILITATOR SUPERFAMILY (MFS) PROFILE DOMAIN-CONTAINING PROTEIN-RELATED"/>
    <property type="match status" value="1"/>
</dbReference>
<organism evidence="9 10">
    <name type="scientific">Polytolypa hystricis (strain UAMH7299)</name>
    <dbReference type="NCBI Taxonomy" id="1447883"/>
    <lineage>
        <taxon>Eukaryota</taxon>
        <taxon>Fungi</taxon>
        <taxon>Dikarya</taxon>
        <taxon>Ascomycota</taxon>
        <taxon>Pezizomycotina</taxon>
        <taxon>Eurotiomycetes</taxon>
        <taxon>Eurotiomycetidae</taxon>
        <taxon>Onygenales</taxon>
        <taxon>Onygenales incertae sedis</taxon>
        <taxon>Polytolypa</taxon>
    </lineage>
</organism>
<dbReference type="PANTHER" id="PTHR23501">
    <property type="entry name" value="MAJOR FACILITATOR SUPERFAMILY"/>
    <property type="match status" value="1"/>
</dbReference>
<keyword evidence="3 7" id="KW-0812">Transmembrane</keyword>
<feature type="transmembrane region" description="Helical" evidence="7">
    <location>
        <begin position="274"/>
        <end position="292"/>
    </location>
</feature>
<dbReference type="GO" id="GO:0005886">
    <property type="term" value="C:plasma membrane"/>
    <property type="evidence" value="ECO:0007669"/>
    <property type="project" value="TreeGrafter"/>
</dbReference>
<sequence length="657" mass="71007">MGKANIEMEGTTTRMITPESKFRTVISKGKDHRDPSESYPYGPRTLGQETNLSSLTGVSTDSAMASNEGPTPVEPNPVPGPDGEKTSSAVASVHESDANVHAESQTIKQEGVTLQTVLAIISLCFAYNGYLFTLLMPGIVLSQINADLGPDPSFPWINIVWNLAAAVLVTVGGRISDIFGRRWFLIVGAVLGAIGSLIGALGQSIGQMIAAGVIMGLGGGFQEIVFACVQEIVPNKRRLLALGSLEASNIIANFSPLISVAYITYSPLGWRACYWHMFAFECTAVVTLYFWYKPPTFRTLHKHDGKTKLQLLGELDYVGLFLFTAGCVLLLMSLNWGGRDYPWKSAAVITPIILSVVTFAALILWEVYYPLKHPILPPEMFRNSPQFCAITAVVFIGGMLYYSSNILWPRQASLLFAPADDPIIRGVYSNIFAFGTIAASSIVLTFVAHLGWERWQMVAYLAIQTTLIGCMSTVGVSDVAQAIAMIMLISMLVAPVNFLAFGMSSLALKDQNDIGVSQGVLSTMRLIGGAIATAIYTAVLQNRYQQLFTPKVTEAAESTDFGGDIPELLAAASNGTAAAFQSVERITEQTINAVQYAVKESHAESFQLVYLVAIAFGCVATLTGLTTRNIPKSKKTNEKAVHLENEILKLPPSKTVD</sequence>
<feature type="transmembrane region" description="Helical" evidence="7">
    <location>
        <begin position="482"/>
        <end position="508"/>
    </location>
</feature>
<keyword evidence="5 7" id="KW-0472">Membrane</keyword>
<dbReference type="Gene3D" id="1.20.1250.20">
    <property type="entry name" value="MFS general substrate transporter like domains"/>
    <property type="match status" value="1"/>
</dbReference>
<evidence type="ECO:0000256" key="6">
    <source>
        <dbReference type="SAM" id="MobiDB-lite"/>
    </source>
</evidence>
<evidence type="ECO:0000313" key="10">
    <source>
        <dbReference type="Proteomes" id="UP000224634"/>
    </source>
</evidence>
<dbReference type="PROSITE" id="PS00216">
    <property type="entry name" value="SUGAR_TRANSPORT_1"/>
    <property type="match status" value="1"/>
</dbReference>
<feature type="transmembrane region" description="Helical" evidence="7">
    <location>
        <begin position="250"/>
        <end position="268"/>
    </location>
</feature>
<feature type="transmembrane region" description="Helical" evidence="7">
    <location>
        <begin position="153"/>
        <end position="171"/>
    </location>
</feature>
<evidence type="ECO:0000256" key="7">
    <source>
        <dbReference type="SAM" id="Phobius"/>
    </source>
</evidence>
<reference evidence="9 10" key="1">
    <citation type="submission" date="2017-10" db="EMBL/GenBank/DDBJ databases">
        <title>Comparative genomics in systemic dimorphic fungi from Ajellomycetaceae.</title>
        <authorList>
            <person name="Munoz J.F."/>
            <person name="Mcewen J.G."/>
            <person name="Clay O.K."/>
            <person name="Cuomo C.A."/>
        </authorList>
    </citation>
    <scope>NUCLEOTIDE SEQUENCE [LARGE SCALE GENOMIC DNA]</scope>
    <source>
        <strain evidence="9 10">UAMH7299</strain>
    </source>
</reference>
<dbReference type="GO" id="GO:0022857">
    <property type="term" value="F:transmembrane transporter activity"/>
    <property type="evidence" value="ECO:0007669"/>
    <property type="project" value="InterPro"/>
</dbReference>
<proteinExistence type="predicted"/>